<name>A0ACD3A0P8_9AGAR</name>
<reference evidence="1 2" key="1">
    <citation type="journal article" date="2019" name="Nat. Ecol. Evol.">
        <title>Megaphylogeny resolves global patterns of mushroom evolution.</title>
        <authorList>
            <person name="Varga T."/>
            <person name="Krizsan K."/>
            <person name="Foldi C."/>
            <person name="Dima B."/>
            <person name="Sanchez-Garcia M."/>
            <person name="Sanchez-Ramirez S."/>
            <person name="Szollosi G.J."/>
            <person name="Szarkandi J.G."/>
            <person name="Papp V."/>
            <person name="Albert L."/>
            <person name="Andreopoulos W."/>
            <person name="Angelini C."/>
            <person name="Antonin V."/>
            <person name="Barry K.W."/>
            <person name="Bougher N.L."/>
            <person name="Buchanan P."/>
            <person name="Buyck B."/>
            <person name="Bense V."/>
            <person name="Catcheside P."/>
            <person name="Chovatia M."/>
            <person name="Cooper J."/>
            <person name="Damon W."/>
            <person name="Desjardin D."/>
            <person name="Finy P."/>
            <person name="Geml J."/>
            <person name="Haridas S."/>
            <person name="Hughes K."/>
            <person name="Justo A."/>
            <person name="Karasinski D."/>
            <person name="Kautmanova I."/>
            <person name="Kiss B."/>
            <person name="Kocsube S."/>
            <person name="Kotiranta H."/>
            <person name="LaButti K.M."/>
            <person name="Lechner B.E."/>
            <person name="Liimatainen K."/>
            <person name="Lipzen A."/>
            <person name="Lukacs Z."/>
            <person name="Mihaltcheva S."/>
            <person name="Morgado L.N."/>
            <person name="Niskanen T."/>
            <person name="Noordeloos M.E."/>
            <person name="Ohm R.A."/>
            <person name="Ortiz-Santana B."/>
            <person name="Ovrebo C."/>
            <person name="Racz N."/>
            <person name="Riley R."/>
            <person name="Savchenko A."/>
            <person name="Shiryaev A."/>
            <person name="Soop K."/>
            <person name="Spirin V."/>
            <person name="Szebenyi C."/>
            <person name="Tomsovsky M."/>
            <person name="Tulloss R.E."/>
            <person name="Uehling J."/>
            <person name="Grigoriev I.V."/>
            <person name="Vagvolgyi C."/>
            <person name="Papp T."/>
            <person name="Martin F.M."/>
            <person name="Miettinen O."/>
            <person name="Hibbett D.S."/>
            <person name="Nagy L.G."/>
        </authorList>
    </citation>
    <scope>NUCLEOTIDE SEQUENCE [LARGE SCALE GENOMIC DNA]</scope>
    <source>
        <strain evidence="1 2">NL-1719</strain>
    </source>
</reference>
<gene>
    <name evidence="1" type="ORF">BDN72DRAFT_865907</name>
</gene>
<evidence type="ECO:0000313" key="1">
    <source>
        <dbReference type="EMBL" id="TFK58462.1"/>
    </source>
</evidence>
<sequence>MRRTTNVKTTSVFRGWSMIPMFRNVAIPTTTTIISIRDICSGDGSGDVRLRNVRSGAVRLGDGRTIGRQTYDWEKYDYDWQAYVRETCVWETYNWETDVQLGDIRLGNLQLGDIRLGNLQLGNPRLGEVRLGDGRTIGRRTYDWETDDWETYIWETYDWETDIRLQLGDRRTTTIGRQTYSLIKIPRILNPETGFSLSMHTVAYIQFFQFPGRKMEVVEQKGDVLAFRF</sequence>
<dbReference type="Proteomes" id="UP000308600">
    <property type="component" value="Unassembled WGS sequence"/>
</dbReference>
<dbReference type="EMBL" id="ML209349">
    <property type="protein sequence ID" value="TFK58462.1"/>
    <property type="molecule type" value="Genomic_DNA"/>
</dbReference>
<protein>
    <submittedName>
        <fullName evidence="1">Uncharacterized protein</fullName>
    </submittedName>
</protein>
<keyword evidence="2" id="KW-1185">Reference proteome</keyword>
<proteinExistence type="predicted"/>
<organism evidence="1 2">
    <name type="scientific">Pluteus cervinus</name>
    <dbReference type="NCBI Taxonomy" id="181527"/>
    <lineage>
        <taxon>Eukaryota</taxon>
        <taxon>Fungi</taxon>
        <taxon>Dikarya</taxon>
        <taxon>Basidiomycota</taxon>
        <taxon>Agaricomycotina</taxon>
        <taxon>Agaricomycetes</taxon>
        <taxon>Agaricomycetidae</taxon>
        <taxon>Agaricales</taxon>
        <taxon>Pluteineae</taxon>
        <taxon>Pluteaceae</taxon>
        <taxon>Pluteus</taxon>
    </lineage>
</organism>
<accession>A0ACD3A0P8</accession>
<evidence type="ECO:0000313" key="2">
    <source>
        <dbReference type="Proteomes" id="UP000308600"/>
    </source>
</evidence>